<gene>
    <name evidence="13" type="ORF">INR99_03135</name>
</gene>
<dbReference type="Gene3D" id="2.40.50.100">
    <property type="match status" value="1"/>
</dbReference>
<keyword evidence="10" id="KW-0175">Coiled coil</keyword>
<organism evidence="13 14">
    <name type="scientific">Chitinilyticum piscinae</name>
    <dbReference type="NCBI Taxonomy" id="2866724"/>
    <lineage>
        <taxon>Bacteria</taxon>
        <taxon>Pseudomonadati</taxon>
        <taxon>Pseudomonadota</taxon>
        <taxon>Betaproteobacteria</taxon>
        <taxon>Neisseriales</taxon>
        <taxon>Chitinibacteraceae</taxon>
        <taxon>Chitinilyticum</taxon>
    </lineage>
</organism>
<dbReference type="Gene3D" id="1.10.287.470">
    <property type="entry name" value="Helix hairpin bin"/>
    <property type="match status" value="1"/>
</dbReference>
<name>A0A8J7KD21_9NEIS</name>
<evidence type="ECO:0000256" key="6">
    <source>
        <dbReference type="ARBA" id="ARBA00022692"/>
    </source>
</evidence>
<evidence type="ECO:0000256" key="5">
    <source>
        <dbReference type="ARBA" id="ARBA00022519"/>
    </source>
</evidence>
<dbReference type="RefSeq" id="WP_194114826.1">
    <property type="nucleotide sequence ID" value="NZ_JADFUA010000001.1"/>
</dbReference>
<keyword evidence="3 9" id="KW-0813">Transport</keyword>
<feature type="coiled-coil region" evidence="10">
    <location>
        <begin position="211"/>
        <end position="269"/>
    </location>
</feature>
<dbReference type="PROSITE" id="PS00543">
    <property type="entry name" value="HLYD_FAMILY"/>
    <property type="match status" value="1"/>
</dbReference>
<dbReference type="EMBL" id="JADFUA010000001">
    <property type="protein sequence ID" value="MBE9608334.1"/>
    <property type="molecule type" value="Genomic_DNA"/>
</dbReference>
<evidence type="ECO:0000256" key="7">
    <source>
        <dbReference type="ARBA" id="ARBA00022989"/>
    </source>
</evidence>
<evidence type="ECO:0000256" key="1">
    <source>
        <dbReference type="ARBA" id="ARBA00004377"/>
    </source>
</evidence>
<dbReference type="GO" id="GO:0005886">
    <property type="term" value="C:plasma membrane"/>
    <property type="evidence" value="ECO:0007669"/>
    <property type="project" value="UniProtKB-SubCell"/>
</dbReference>
<evidence type="ECO:0000313" key="13">
    <source>
        <dbReference type="EMBL" id="MBE9608334.1"/>
    </source>
</evidence>
<dbReference type="PRINTS" id="PR01490">
    <property type="entry name" value="RTXTOXIND"/>
</dbReference>
<evidence type="ECO:0000259" key="12">
    <source>
        <dbReference type="Pfam" id="PF26002"/>
    </source>
</evidence>
<comment type="caution">
    <text evidence="13">The sequence shown here is derived from an EMBL/GenBank/DDBJ whole genome shotgun (WGS) entry which is preliminary data.</text>
</comment>
<evidence type="ECO:0000256" key="4">
    <source>
        <dbReference type="ARBA" id="ARBA00022475"/>
    </source>
</evidence>
<dbReference type="PANTHER" id="PTHR30386">
    <property type="entry name" value="MEMBRANE FUSION SUBUNIT OF EMRAB-TOLC MULTIDRUG EFFLUX PUMP"/>
    <property type="match status" value="1"/>
</dbReference>
<dbReference type="InterPro" id="IPR050739">
    <property type="entry name" value="MFP"/>
</dbReference>
<keyword evidence="6 9" id="KW-0812">Transmembrane</keyword>
<dbReference type="Pfam" id="PF25994">
    <property type="entry name" value="HH_AprE"/>
    <property type="match status" value="1"/>
</dbReference>
<keyword evidence="4 9" id="KW-1003">Cell membrane</keyword>
<proteinExistence type="inferred from homology"/>
<evidence type="ECO:0000256" key="3">
    <source>
        <dbReference type="ARBA" id="ARBA00022448"/>
    </source>
</evidence>
<dbReference type="InterPro" id="IPR058781">
    <property type="entry name" value="HH_AprE-like"/>
</dbReference>
<dbReference type="NCBIfam" id="TIGR01843">
    <property type="entry name" value="type_I_hlyD"/>
    <property type="match status" value="1"/>
</dbReference>
<evidence type="ECO:0000313" key="14">
    <source>
        <dbReference type="Proteomes" id="UP000604481"/>
    </source>
</evidence>
<feature type="transmembrane region" description="Helical" evidence="9">
    <location>
        <begin position="62"/>
        <end position="80"/>
    </location>
</feature>
<dbReference type="PANTHER" id="PTHR30386:SF26">
    <property type="entry name" value="TRANSPORT PROTEIN COMB"/>
    <property type="match status" value="1"/>
</dbReference>
<dbReference type="Pfam" id="PF26002">
    <property type="entry name" value="Beta-barrel_AprE"/>
    <property type="match status" value="1"/>
</dbReference>
<keyword evidence="5 9" id="KW-0997">Cell inner membrane</keyword>
<reference evidence="13 14" key="1">
    <citation type="submission" date="2020-10" db="EMBL/GenBank/DDBJ databases">
        <title>The genome sequence of Chitinilyticum litopenaei 4Y14.</title>
        <authorList>
            <person name="Liu Y."/>
        </authorList>
    </citation>
    <scope>NUCLEOTIDE SEQUENCE [LARGE SCALE GENOMIC DNA]</scope>
    <source>
        <strain evidence="13 14">4Y14</strain>
    </source>
</reference>
<evidence type="ECO:0000256" key="2">
    <source>
        <dbReference type="ARBA" id="ARBA00009477"/>
    </source>
</evidence>
<keyword evidence="7 9" id="KW-1133">Transmembrane helix</keyword>
<evidence type="ECO:0000259" key="11">
    <source>
        <dbReference type="Pfam" id="PF25994"/>
    </source>
</evidence>
<keyword evidence="14" id="KW-1185">Reference proteome</keyword>
<dbReference type="InterPro" id="IPR010129">
    <property type="entry name" value="T1SS_HlyD"/>
</dbReference>
<comment type="subcellular location">
    <subcellularLocation>
        <location evidence="1 9">Cell inner membrane</location>
        <topology evidence="1 9">Single-pass membrane protein</topology>
    </subcellularLocation>
</comment>
<accession>A0A8J7KD21</accession>
<feature type="domain" description="AprE-like beta-barrel" evidence="12">
    <location>
        <begin position="361"/>
        <end position="450"/>
    </location>
</feature>
<evidence type="ECO:0000256" key="8">
    <source>
        <dbReference type="ARBA" id="ARBA00023136"/>
    </source>
</evidence>
<protein>
    <recommendedName>
        <fullName evidence="9">Membrane fusion protein (MFP) family protein</fullName>
    </recommendedName>
</protein>
<keyword evidence="8 9" id="KW-0472">Membrane</keyword>
<dbReference type="InterPro" id="IPR058982">
    <property type="entry name" value="Beta-barrel_AprE"/>
</dbReference>
<comment type="similarity">
    <text evidence="2 9">Belongs to the membrane fusion protein (MFP) (TC 8.A.1) family.</text>
</comment>
<dbReference type="Gene3D" id="2.40.30.170">
    <property type="match status" value="1"/>
</dbReference>
<evidence type="ECO:0000256" key="10">
    <source>
        <dbReference type="SAM" id="Coils"/>
    </source>
</evidence>
<sequence length="473" mass="52682">MDIKLKNNGRFARMWNRLVEKSSYWFDRYLLLRNEKNPAHEDGFITDADWVIAEQNPRGARILVRCSLLAVFILLVWAALARIDEVTKGEGKVIPSRQLQVVQSLDGGIVQEIKAREGQPVEKGQLLLKIDPTRFESSLKENRAQYYSLKAKAARLEAISSGSPLAIPDDVRRDAPDIALQEESLYQSKMAELDATVGVARQQAAQRSQEMNEVRARRDQAAQSYELTQRELDATRPLLKSGAVSEVDILRLERDLARYRGERDSAAAQLPRIQAAIGEFTRKVQEVELTFRNQARSELAETMGKLNSLSEGSVALADRVKQSEIRSPMKGIIKRLHANTVGGVIQPGKDIVEIVPADDSLLLEAKVLPKDIAFLRPGQKALVKFTAYDFAVYGGLEAEVIQVGADTITDDKGNAFYLVQVKTTESHLERDGKELPIKPGMIAEVDILTGKKSILAYILKPVLRAKSSALTER</sequence>
<dbReference type="Proteomes" id="UP000604481">
    <property type="component" value="Unassembled WGS sequence"/>
</dbReference>
<dbReference type="SUPFAM" id="SSF111369">
    <property type="entry name" value="HlyD-like secretion proteins"/>
    <property type="match status" value="1"/>
</dbReference>
<feature type="domain" description="AprE-like long alpha-helical hairpin" evidence="11">
    <location>
        <begin position="136"/>
        <end position="318"/>
    </location>
</feature>
<dbReference type="AlphaFoldDB" id="A0A8J7KD21"/>
<dbReference type="InterPro" id="IPR006144">
    <property type="entry name" value="Secretion_HlyD_CS"/>
</dbReference>
<evidence type="ECO:0000256" key="9">
    <source>
        <dbReference type="RuleBase" id="RU365093"/>
    </source>
</evidence>
<dbReference type="GO" id="GO:0009306">
    <property type="term" value="P:protein secretion"/>
    <property type="evidence" value="ECO:0007669"/>
    <property type="project" value="InterPro"/>
</dbReference>